<dbReference type="AlphaFoldDB" id="A0A7H4PN85"/>
<evidence type="ECO:0000313" key="2">
    <source>
        <dbReference type="EMBL" id="STW79858.1"/>
    </source>
</evidence>
<proteinExistence type="predicted"/>
<keyword evidence="2" id="KW-0418">Kinase</keyword>
<evidence type="ECO:0000313" key="3">
    <source>
        <dbReference type="Proteomes" id="UP000254863"/>
    </source>
</evidence>
<comment type="caution">
    <text evidence="2">The sequence shown here is derived from an EMBL/GenBank/DDBJ whole genome shotgun (WGS) entry which is preliminary data.</text>
</comment>
<feature type="domain" description="Sigma-54 factor interaction" evidence="1">
    <location>
        <begin position="1"/>
        <end position="44"/>
    </location>
</feature>
<evidence type="ECO:0000259" key="1">
    <source>
        <dbReference type="PROSITE" id="PS50045"/>
    </source>
</evidence>
<dbReference type="Proteomes" id="UP000254863">
    <property type="component" value="Unassembled WGS sequence"/>
</dbReference>
<sequence length="44" mass="5074">MRPLGSNRDIDIDVRIISATHRDLPKAMARGEFSRKICFIVSTW</sequence>
<dbReference type="InterPro" id="IPR002078">
    <property type="entry name" value="Sigma_54_int"/>
</dbReference>
<protein>
    <submittedName>
        <fullName evidence="2">Sensory histidine kinase YfhA</fullName>
    </submittedName>
</protein>
<dbReference type="GO" id="GO:0016301">
    <property type="term" value="F:kinase activity"/>
    <property type="evidence" value="ECO:0007669"/>
    <property type="project" value="UniProtKB-KW"/>
</dbReference>
<name>A0A7H4PN85_9ENTR</name>
<keyword evidence="2" id="KW-0808">Transferase</keyword>
<dbReference type="GO" id="GO:0005524">
    <property type="term" value="F:ATP binding"/>
    <property type="evidence" value="ECO:0007669"/>
    <property type="project" value="InterPro"/>
</dbReference>
<accession>A0A7H4PN85</accession>
<dbReference type="Pfam" id="PF00158">
    <property type="entry name" value="Sigma54_activat"/>
    <property type="match status" value="1"/>
</dbReference>
<organism evidence="2 3">
    <name type="scientific">Klebsiella michiganensis</name>
    <dbReference type="NCBI Taxonomy" id="1134687"/>
    <lineage>
        <taxon>Bacteria</taxon>
        <taxon>Pseudomonadati</taxon>
        <taxon>Pseudomonadota</taxon>
        <taxon>Gammaproteobacteria</taxon>
        <taxon>Enterobacterales</taxon>
        <taxon>Enterobacteriaceae</taxon>
        <taxon>Klebsiella/Raoultella group</taxon>
        <taxon>Klebsiella</taxon>
    </lineage>
</organism>
<dbReference type="GO" id="GO:0006355">
    <property type="term" value="P:regulation of DNA-templated transcription"/>
    <property type="evidence" value="ECO:0007669"/>
    <property type="project" value="InterPro"/>
</dbReference>
<dbReference type="PROSITE" id="PS50045">
    <property type="entry name" value="SIGMA54_INTERACT_4"/>
    <property type="match status" value="1"/>
</dbReference>
<reference evidence="2 3" key="1">
    <citation type="submission" date="2018-06" db="EMBL/GenBank/DDBJ databases">
        <authorList>
            <consortium name="Pathogen Informatics"/>
            <person name="Doyle S."/>
        </authorList>
    </citation>
    <scope>NUCLEOTIDE SEQUENCE [LARGE SCALE GENOMIC DNA]</scope>
    <source>
        <strain evidence="2 3">NCTC11685</strain>
    </source>
</reference>
<gene>
    <name evidence="2" type="primary">qseF_6</name>
    <name evidence="2" type="ORF">NCTC11685_07205</name>
</gene>
<dbReference type="EMBL" id="UGMS01000004">
    <property type="protein sequence ID" value="STW79858.1"/>
    <property type="molecule type" value="Genomic_DNA"/>
</dbReference>